<dbReference type="KEGG" id="xcl:G4Z02_07370"/>
<keyword evidence="2" id="KW-1185">Reference proteome</keyword>
<proteinExistence type="predicted"/>
<dbReference type="RefSeq" id="WP_258877367.1">
    <property type="nucleotide sequence ID" value="NZ_CP048914.1"/>
</dbReference>
<protein>
    <recommendedName>
        <fullName evidence="3">Flavodoxin</fullName>
    </recommendedName>
</protein>
<dbReference type="EMBL" id="CP048914">
    <property type="protein sequence ID" value="QMS85566.1"/>
    <property type="molecule type" value="Genomic_DNA"/>
</dbReference>
<dbReference type="SUPFAM" id="SSF52218">
    <property type="entry name" value="Flavoproteins"/>
    <property type="match status" value="1"/>
</dbReference>
<evidence type="ECO:0008006" key="3">
    <source>
        <dbReference type="Google" id="ProtNLM"/>
    </source>
</evidence>
<accession>A0A7L7KTJ5</accession>
<reference evidence="1 2" key="1">
    <citation type="submission" date="2020-02" db="EMBL/GenBank/DDBJ databases">
        <authorList>
            <person name="Zheng R.K."/>
            <person name="Sun C.M."/>
        </authorList>
    </citation>
    <scope>NUCLEOTIDE SEQUENCE [LARGE SCALE GENOMIC DNA]</scope>
    <source>
        <strain evidence="2">zrk13</strain>
    </source>
</reference>
<gene>
    <name evidence="1" type="ORF">G4Z02_07370</name>
</gene>
<dbReference type="Proteomes" id="UP000514720">
    <property type="component" value="Chromosome"/>
</dbReference>
<dbReference type="InterPro" id="IPR029039">
    <property type="entry name" value="Flavoprotein-like_sf"/>
</dbReference>
<name>A0A7L7KTJ5_9MOLU</name>
<dbReference type="AlphaFoldDB" id="A0A7L7KTJ5"/>
<sequence>MNAIIVHSLSKHKRSLTIAKAFEGDVFEIKPAKTPPKWYPFQLLLYGFLTVSNKEVAYQPLDIDFKKYDHIILISPVWAGRVNAFMRTFLKEHVFHDKNVTIIGSCDGGYKHYFESFKGLIDGCNTIVDKQIYVKGVKQ</sequence>
<evidence type="ECO:0000313" key="2">
    <source>
        <dbReference type="Proteomes" id="UP000514720"/>
    </source>
</evidence>
<dbReference type="Gene3D" id="3.40.50.360">
    <property type="match status" value="1"/>
</dbReference>
<evidence type="ECO:0000313" key="1">
    <source>
        <dbReference type="EMBL" id="QMS85566.1"/>
    </source>
</evidence>
<organism evidence="1 2">
    <name type="scientific">Candidatus Xianfuyuplasma coldseepsis</name>
    <dbReference type="NCBI Taxonomy" id="2782163"/>
    <lineage>
        <taxon>Bacteria</taxon>
        <taxon>Bacillati</taxon>
        <taxon>Mycoplasmatota</taxon>
        <taxon>Mollicutes</taxon>
        <taxon>Candidatus Izemoplasmatales</taxon>
        <taxon>Candidatus Izemoplasmataceae</taxon>
        <taxon>Candidatus Xianfuyuplasma</taxon>
    </lineage>
</organism>